<evidence type="ECO:0000313" key="5">
    <source>
        <dbReference type="EMBL" id="TXG60979.1"/>
    </source>
</evidence>
<dbReference type="PANTHER" id="PTHR48044">
    <property type="entry name" value="GLYCOSYLTRANSFERASE"/>
    <property type="match status" value="1"/>
</dbReference>
<keyword evidence="6" id="KW-1185">Reference proteome</keyword>
<dbReference type="CDD" id="cd03784">
    <property type="entry name" value="GT1_Gtf-like"/>
    <property type="match status" value="1"/>
</dbReference>
<feature type="domain" description="Glycosyltransferase N-terminal" evidence="4">
    <location>
        <begin position="4"/>
        <end position="232"/>
    </location>
</feature>
<dbReference type="GO" id="GO:0008194">
    <property type="term" value="F:UDP-glycosyltransferase activity"/>
    <property type="evidence" value="ECO:0007669"/>
    <property type="project" value="InterPro"/>
</dbReference>
<dbReference type="Pfam" id="PF26168">
    <property type="entry name" value="Glyco_transf_N"/>
    <property type="match status" value="1"/>
</dbReference>
<proteinExistence type="inferred from homology"/>
<dbReference type="InterPro" id="IPR002213">
    <property type="entry name" value="UDP_glucos_trans"/>
</dbReference>
<dbReference type="SUPFAM" id="SSF53756">
    <property type="entry name" value="UDP-Glycosyltransferase/glycogen phosphorylase"/>
    <property type="match status" value="1"/>
</dbReference>
<sequence length="454" mass="51911">MATSILMLPMLAYGHALPFLELAKKLSAKNFDIYFCSTNIILISFKKTLEDKFSSSIQLIEIKLPWALLPPHYHSSKDLPPHLFHLLIIAFDSAKPAFCKILDTLKPTIVVYDLFQPWVAEATRERNIPTVFFSIFNVVNSSYFEYCRRGCVDKCPLPEKYLQDEQAVFHFLNLVVSGMTIKEILMKSIDQSSNIILCRTSGDQVEVESMYLDYLNTAAAESSKEWVLVGLLFPKHVYKEDDGRDVIEWLDKKELSSVVYVNFGSSYFLSKEEIDGIARGIERSKVDFIWVARSHAENKSSIDEALPQGFVERKKDKGFIVQEWVPQVKILGHISIGGFVNHVGWSSIIEAMMFGVPIVSILMEGDQPRNSLLVLETGVGMEVPKENRMFKGEDLARVIRQVMVQEESKQIRSKVKEMCQNIWHKNEDDHEINLVAQKLIFLATSHYDEEIKTT</sequence>
<dbReference type="Proteomes" id="UP000323000">
    <property type="component" value="Chromosome 5"/>
</dbReference>
<keyword evidence="2" id="KW-0808">Transferase</keyword>
<dbReference type="Gene3D" id="3.40.50.2000">
    <property type="entry name" value="Glycogen Phosphorylase B"/>
    <property type="match status" value="2"/>
</dbReference>
<dbReference type="Pfam" id="PF00201">
    <property type="entry name" value="UDPGT"/>
    <property type="match status" value="1"/>
</dbReference>
<dbReference type="OrthoDB" id="5835829at2759"/>
<evidence type="ECO:0000259" key="4">
    <source>
        <dbReference type="Pfam" id="PF26168"/>
    </source>
</evidence>
<dbReference type="GO" id="GO:1901135">
    <property type="term" value="P:carbohydrate derivative metabolic process"/>
    <property type="evidence" value="ECO:0007669"/>
    <property type="project" value="UniProtKB-ARBA"/>
</dbReference>
<feature type="signal peptide" evidence="3">
    <location>
        <begin position="1"/>
        <end position="16"/>
    </location>
</feature>
<dbReference type="InterPro" id="IPR058980">
    <property type="entry name" value="Glyco_transf_N"/>
</dbReference>
<feature type="chain" id="PRO_5022898808" description="Glycosyltransferase N-terminal domain-containing protein" evidence="3">
    <location>
        <begin position="17"/>
        <end position="454"/>
    </location>
</feature>
<name>A0A5C7HW68_9ROSI</name>
<accession>A0A5C7HW68</accession>
<comment type="similarity">
    <text evidence="1">Belongs to the UDP-glycosyltransferase family.</text>
</comment>
<dbReference type="EMBL" id="VAHF01000005">
    <property type="protein sequence ID" value="TXG60979.1"/>
    <property type="molecule type" value="Genomic_DNA"/>
</dbReference>
<keyword evidence="3" id="KW-0732">Signal</keyword>
<evidence type="ECO:0000256" key="3">
    <source>
        <dbReference type="SAM" id="SignalP"/>
    </source>
</evidence>
<dbReference type="AlphaFoldDB" id="A0A5C7HW68"/>
<dbReference type="FunFam" id="3.40.50.2000:FF:000060">
    <property type="entry name" value="Glycosyltransferase"/>
    <property type="match status" value="1"/>
</dbReference>
<dbReference type="PANTHER" id="PTHR48044:SF9">
    <property type="entry name" value="UDP-GLYCOSYLTRANSFERASE SUPERFAMILY PROTEIN"/>
    <property type="match status" value="1"/>
</dbReference>
<reference evidence="6" key="1">
    <citation type="journal article" date="2019" name="Gigascience">
        <title>De novo genome assembly of the endangered Acer yangbiense, a plant species with extremely small populations endemic to Yunnan Province, China.</title>
        <authorList>
            <person name="Yang J."/>
            <person name="Wariss H.M."/>
            <person name="Tao L."/>
            <person name="Zhang R."/>
            <person name="Yun Q."/>
            <person name="Hollingsworth P."/>
            <person name="Dao Z."/>
            <person name="Luo G."/>
            <person name="Guo H."/>
            <person name="Ma Y."/>
            <person name="Sun W."/>
        </authorList>
    </citation>
    <scope>NUCLEOTIDE SEQUENCE [LARGE SCALE GENOMIC DNA]</scope>
    <source>
        <strain evidence="6">cv. Malutang</strain>
    </source>
</reference>
<evidence type="ECO:0000313" key="6">
    <source>
        <dbReference type="Proteomes" id="UP000323000"/>
    </source>
</evidence>
<comment type="caution">
    <text evidence="5">The sequence shown here is derived from an EMBL/GenBank/DDBJ whole genome shotgun (WGS) entry which is preliminary data.</text>
</comment>
<evidence type="ECO:0000256" key="2">
    <source>
        <dbReference type="ARBA" id="ARBA00022679"/>
    </source>
</evidence>
<organism evidence="5 6">
    <name type="scientific">Acer yangbiense</name>
    <dbReference type="NCBI Taxonomy" id="1000413"/>
    <lineage>
        <taxon>Eukaryota</taxon>
        <taxon>Viridiplantae</taxon>
        <taxon>Streptophyta</taxon>
        <taxon>Embryophyta</taxon>
        <taxon>Tracheophyta</taxon>
        <taxon>Spermatophyta</taxon>
        <taxon>Magnoliopsida</taxon>
        <taxon>eudicotyledons</taxon>
        <taxon>Gunneridae</taxon>
        <taxon>Pentapetalae</taxon>
        <taxon>rosids</taxon>
        <taxon>malvids</taxon>
        <taxon>Sapindales</taxon>
        <taxon>Sapindaceae</taxon>
        <taxon>Hippocastanoideae</taxon>
        <taxon>Acereae</taxon>
        <taxon>Acer</taxon>
    </lineage>
</organism>
<gene>
    <name evidence="5" type="ORF">EZV62_012342</name>
</gene>
<evidence type="ECO:0000256" key="1">
    <source>
        <dbReference type="ARBA" id="ARBA00009995"/>
    </source>
</evidence>
<protein>
    <recommendedName>
        <fullName evidence="4">Glycosyltransferase N-terminal domain-containing protein</fullName>
    </recommendedName>
</protein>